<comment type="caution">
    <text evidence="1">The sequence shown here is derived from an EMBL/GenBank/DDBJ whole genome shotgun (WGS) entry which is preliminary data.</text>
</comment>
<sequence length="137" mass="14275">MIALKSLLAATLAAILLQEPYGLRISGDLILKGLIGNDVTAPIAGARFAEGEFGAPPASARAGVAVLYLAEGADLAALQRALQSRDFSGATLNLRTPDGARRYELTGVTLEGLIDGGGPARDATARLNLRYQQVRSE</sequence>
<keyword evidence="2" id="KW-1185">Reference proteome</keyword>
<dbReference type="AlphaFoldDB" id="A0A5M6ZJP8"/>
<evidence type="ECO:0000313" key="2">
    <source>
        <dbReference type="Proteomes" id="UP000325122"/>
    </source>
</evidence>
<dbReference type="Proteomes" id="UP000325122">
    <property type="component" value="Unassembled WGS sequence"/>
</dbReference>
<accession>A0A5M6ZJP8</accession>
<proteinExistence type="predicted"/>
<reference evidence="1 2" key="1">
    <citation type="submission" date="2019-09" db="EMBL/GenBank/DDBJ databases">
        <authorList>
            <person name="Kevbrin V."/>
            <person name="Grouzdev D.S."/>
        </authorList>
    </citation>
    <scope>NUCLEOTIDE SEQUENCE [LARGE SCALE GENOMIC DNA]</scope>
    <source>
        <strain evidence="1 2">G-192</strain>
    </source>
</reference>
<gene>
    <name evidence="1" type="ORF">F1654_03285</name>
</gene>
<name>A0A5M6ZJP8_9PROT</name>
<dbReference type="RefSeq" id="WP_150022064.1">
    <property type="nucleotide sequence ID" value="NZ_VWOJ01000001.1"/>
</dbReference>
<protein>
    <submittedName>
        <fullName evidence="1">Uncharacterized protein</fullName>
    </submittedName>
</protein>
<organism evidence="1 2">
    <name type="scientific">Alkalicaulis satelles</name>
    <dbReference type="NCBI Taxonomy" id="2609175"/>
    <lineage>
        <taxon>Bacteria</taxon>
        <taxon>Pseudomonadati</taxon>
        <taxon>Pseudomonadota</taxon>
        <taxon>Alphaproteobacteria</taxon>
        <taxon>Maricaulales</taxon>
        <taxon>Maricaulaceae</taxon>
        <taxon>Alkalicaulis</taxon>
    </lineage>
</organism>
<dbReference type="EMBL" id="VWOJ01000001">
    <property type="protein sequence ID" value="KAA5805033.1"/>
    <property type="molecule type" value="Genomic_DNA"/>
</dbReference>
<evidence type="ECO:0000313" key="1">
    <source>
        <dbReference type="EMBL" id="KAA5805033.1"/>
    </source>
</evidence>